<dbReference type="GO" id="GO:0000027">
    <property type="term" value="P:ribosomal large subunit assembly"/>
    <property type="evidence" value="ECO:0007669"/>
    <property type="project" value="InterPro"/>
</dbReference>
<dbReference type="GO" id="GO:0000463">
    <property type="term" value="P:maturation of LSU-rRNA from tricistronic rRNA transcript (SSU-rRNA, 5.8S rRNA, LSU-rRNA)"/>
    <property type="evidence" value="ECO:0007669"/>
    <property type="project" value="TreeGrafter"/>
</dbReference>
<sequence length="138" mass="15829">MKRIGNLMVDWFQGAKANKIRLQGLELVISLTAIENKILFRTYRTVLKKSATTTPRVELVEIGPSIDFLLDRNRLASENLFRTALKQPKELKVKMRKNVAQDVFGTTTARIHVGKQKIQTIQTRKVKALKPQKLNEED</sequence>
<evidence type="ECO:0000256" key="2">
    <source>
        <dbReference type="ARBA" id="ARBA00010782"/>
    </source>
</evidence>
<dbReference type="PROSITE" id="PS50833">
    <property type="entry name" value="BRIX"/>
    <property type="match status" value="1"/>
</dbReference>
<dbReference type="InterPro" id="IPR007109">
    <property type="entry name" value="Brix"/>
</dbReference>
<evidence type="ECO:0000313" key="7">
    <source>
        <dbReference type="Proteomes" id="UP000887540"/>
    </source>
</evidence>
<dbReference type="AlphaFoldDB" id="A0A914D9W8"/>
<reference evidence="8" key="1">
    <citation type="submission" date="2022-11" db="UniProtKB">
        <authorList>
            <consortium name="WormBaseParasite"/>
        </authorList>
    </citation>
    <scope>IDENTIFICATION</scope>
</reference>
<dbReference type="GO" id="GO:0005730">
    <property type="term" value="C:nucleolus"/>
    <property type="evidence" value="ECO:0007669"/>
    <property type="project" value="UniProtKB-SubCell"/>
</dbReference>
<evidence type="ECO:0000256" key="3">
    <source>
        <dbReference type="ARBA" id="ARBA00020387"/>
    </source>
</evidence>
<name>A0A914D9W8_9BILA</name>
<accession>A0A914D9W8</accession>
<dbReference type="WBParaSite" id="ACRNAN_scaffold2041.g21236.t1">
    <property type="protein sequence ID" value="ACRNAN_scaffold2041.g21236.t1"/>
    <property type="gene ID" value="ACRNAN_scaffold2041.g21236"/>
</dbReference>
<dbReference type="Pfam" id="PF04427">
    <property type="entry name" value="Brix"/>
    <property type="match status" value="1"/>
</dbReference>
<evidence type="ECO:0000256" key="5">
    <source>
        <dbReference type="ARBA" id="ARBA00030889"/>
    </source>
</evidence>
<dbReference type="Proteomes" id="UP000887540">
    <property type="component" value="Unplaced"/>
</dbReference>
<evidence type="ECO:0000259" key="6">
    <source>
        <dbReference type="PROSITE" id="PS50833"/>
    </source>
</evidence>
<organism evidence="7 8">
    <name type="scientific">Acrobeloides nanus</name>
    <dbReference type="NCBI Taxonomy" id="290746"/>
    <lineage>
        <taxon>Eukaryota</taxon>
        <taxon>Metazoa</taxon>
        <taxon>Ecdysozoa</taxon>
        <taxon>Nematoda</taxon>
        <taxon>Chromadorea</taxon>
        <taxon>Rhabditida</taxon>
        <taxon>Tylenchina</taxon>
        <taxon>Cephalobomorpha</taxon>
        <taxon>Cephaloboidea</taxon>
        <taxon>Cephalobidae</taxon>
        <taxon>Acrobeloides</taxon>
    </lineage>
</organism>
<dbReference type="PANTHER" id="PTHR12728:SF0">
    <property type="entry name" value="RIBOSOME PRODUCTION FACTOR 2 HOMOLOG"/>
    <property type="match status" value="1"/>
</dbReference>
<comment type="subcellular location">
    <subcellularLocation>
        <location evidence="1">Nucleus</location>
        <location evidence="1">Nucleolus</location>
    </subcellularLocation>
</comment>
<dbReference type="GO" id="GO:0019843">
    <property type="term" value="F:rRNA binding"/>
    <property type="evidence" value="ECO:0007669"/>
    <property type="project" value="InterPro"/>
</dbReference>
<evidence type="ECO:0000313" key="8">
    <source>
        <dbReference type="WBParaSite" id="ACRNAN_scaffold2041.g21236.t1"/>
    </source>
</evidence>
<proteinExistence type="inferred from homology"/>
<keyword evidence="4" id="KW-0539">Nucleus</keyword>
<protein>
    <recommendedName>
        <fullName evidence="3">Ribosome production factor 2 homolog</fullName>
    </recommendedName>
    <alternativeName>
        <fullName evidence="5">Ribosome biogenesis protein RPF2 homolog</fullName>
    </alternativeName>
</protein>
<dbReference type="PANTHER" id="PTHR12728">
    <property type="entry name" value="BRIX DOMAIN CONTAINING PROTEIN"/>
    <property type="match status" value="1"/>
</dbReference>
<feature type="domain" description="Brix" evidence="6">
    <location>
        <begin position="1"/>
        <end position="79"/>
    </location>
</feature>
<keyword evidence="7" id="KW-1185">Reference proteome</keyword>
<evidence type="ECO:0000256" key="1">
    <source>
        <dbReference type="ARBA" id="ARBA00004604"/>
    </source>
</evidence>
<comment type="similarity">
    <text evidence="2">Belongs to the RPF2 family.</text>
</comment>
<evidence type="ECO:0000256" key="4">
    <source>
        <dbReference type="ARBA" id="ARBA00023242"/>
    </source>
</evidence>
<dbReference type="InterPro" id="IPR039770">
    <property type="entry name" value="Rpf2"/>
</dbReference>